<dbReference type="InterPro" id="IPR007340">
    <property type="entry name" value="LysM_Opacity-associatedA"/>
</dbReference>
<evidence type="ECO:0000256" key="2">
    <source>
        <dbReference type="SAM" id="Phobius"/>
    </source>
</evidence>
<feature type="transmembrane region" description="Helical" evidence="2">
    <location>
        <begin position="143"/>
        <end position="160"/>
    </location>
</feature>
<dbReference type="AlphaFoldDB" id="A0A0M3G8P9"/>
<gene>
    <name evidence="5" type="ORF">AAX18_01950</name>
</gene>
<feature type="region of interest" description="Disordered" evidence="1">
    <location>
        <begin position="203"/>
        <end position="235"/>
    </location>
</feature>
<evidence type="ECO:0000259" key="3">
    <source>
        <dbReference type="Pfam" id="PF04225"/>
    </source>
</evidence>
<evidence type="ECO:0000259" key="4">
    <source>
        <dbReference type="Pfam" id="PF08525"/>
    </source>
</evidence>
<dbReference type="Pfam" id="PF04225">
    <property type="entry name" value="LysM_OapA"/>
    <property type="match status" value="1"/>
</dbReference>
<feature type="compositionally biased region" description="Polar residues" evidence="1">
    <location>
        <begin position="222"/>
        <end position="233"/>
    </location>
</feature>
<protein>
    <submittedName>
        <fullName evidence="5">Opacity-associated protein OapA</fullName>
    </submittedName>
</protein>
<feature type="domain" description="Opacity-associated protein A LysM-like" evidence="3">
    <location>
        <begin position="375"/>
        <end position="455"/>
    </location>
</feature>
<keyword evidence="2" id="KW-0472">Membrane</keyword>
<dbReference type="Pfam" id="PF08525">
    <property type="entry name" value="OapA_N"/>
    <property type="match status" value="1"/>
</dbReference>
<dbReference type="InterPro" id="IPR013731">
    <property type="entry name" value="OapA_N"/>
</dbReference>
<sequence length="455" mass="49529">MDSMNKNQNEQSSQDELDLGLNQVEPITPKKVVQPSESIFDKAKGLFAKKDHVETNFHERKEPTFGHTSAQESAPFISSETLRTEQEPVIQIVSAEETISAVEEEIKTETIAEETVEQAEKRTLSQPEKWKVLQVLPTKHRRLFMAILALVILLIIFFALKPSSDTVESFTQSNSNEIPVQFQSLDQNQPVETTILDNPPAQNQMAAEQANQPENAPKADESANSATAQNQPAENVAEPQNMVASQNMAQAPVQTSNTMDSASAKPMQAAQPEQSQTQAQQAQVEQPKAPTVVAPVPPVKKVVEQQVAHKDIAKKEVKVAEKAHVPAKATEQTVAKTAGKAPIVEAKPVQVKKEAKVQIVDAKPATKSAAPTTSAKTLTVPKGVSLMQVFRDNQLNISDVNAMSKAAGTGNVLSSFKPGDKVAVSVNSQGRVNEMRLSNGTRFVRQSDGSYEYKK</sequence>
<comment type="caution">
    <text evidence="5">The sequence shown here is derived from an EMBL/GenBank/DDBJ whole genome shotgun (WGS) entry which is preliminary data.</text>
</comment>
<name>A0A0M3G8P9_HAEHA</name>
<dbReference type="GO" id="GO:0042834">
    <property type="term" value="F:peptidoglycan binding"/>
    <property type="evidence" value="ECO:0007669"/>
    <property type="project" value="InterPro"/>
</dbReference>
<evidence type="ECO:0000313" key="6">
    <source>
        <dbReference type="Proteomes" id="UP000034750"/>
    </source>
</evidence>
<keyword evidence="2" id="KW-1133">Transmembrane helix</keyword>
<organism evidence="5 6">
    <name type="scientific">Haemophilus haemolyticus</name>
    <dbReference type="NCBI Taxonomy" id="726"/>
    <lineage>
        <taxon>Bacteria</taxon>
        <taxon>Pseudomonadati</taxon>
        <taxon>Pseudomonadota</taxon>
        <taxon>Gammaproteobacteria</taxon>
        <taxon>Pasteurellales</taxon>
        <taxon>Pasteurellaceae</taxon>
        <taxon>Haemophilus</taxon>
    </lineage>
</organism>
<dbReference type="RefSeq" id="WP_005627046.1">
    <property type="nucleotide sequence ID" value="NZ_CP031238.1"/>
</dbReference>
<evidence type="ECO:0000313" key="5">
    <source>
        <dbReference type="EMBL" id="KKZ59448.1"/>
    </source>
</evidence>
<reference evidence="5 6" key="1">
    <citation type="submission" date="2015-05" db="EMBL/GenBank/DDBJ databases">
        <title>Comparative analyses of the lipooligosaccharides from nottypeable Haemophilus influenzae and Haemophilus haemolyticus.</title>
        <authorList>
            <person name="Post D.M.B."/>
            <person name="Ketterer M.R."/>
            <person name="Coffin J.E."/>
            <person name="Reinders L.M."/>
            <person name="Munson R.S.Jr."/>
            <person name="Bair T.B."/>
            <person name="Murphy T.F."/>
            <person name="Foster E."/>
            <person name="Gibson B.W."/>
            <person name="Apicella M.A."/>
        </authorList>
    </citation>
    <scope>NUCLEOTIDE SEQUENCE [LARGE SCALE GENOMIC DNA]</scope>
    <source>
        <strain evidence="5 6">11P18</strain>
    </source>
</reference>
<feature type="domain" description="Opacity-associated protein A-like N-terminal" evidence="4">
    <location>
        <begin position="133"/>
        <end position="163"/>
    </location>
</feature>
<dbReference type="PATRIC" id="fig|726.54.peg.392"/>
<dbReference type="EMBL" id="LCTK01000006">
    <property type="protein sequence ID" value="KKZ59448.1"/>
    <property type="molecule type" value="Genomic_DNA"/>
</dbReference>
<dbReference type="NCBIfam" id="NF033909">
    <property type="entry name" value="opacity_OapA"/>
    <property type="match status" value="1"/>
</dbReference>
<proteinExistence type="predicted"/>
<feature type="compositionally biased region" description="Polar residues" evidence="1">
    <location>
        <begin position="248"/>
        <end position="261"/>
    </location>
</feature>
<dbReference type="Proteomes" id="UP000034750">
    <property type="component" value="Unassembled WGS sequence"/>
</dbReference>
<evidence type="ECO:0000256" key="1">
    <source>
        <dbReference type="SAM" id="MobiDB-lite"/>
    </source>
</evidence>
<feature type="compositionally biased region" description="Polar residues" evidence="1">
    <location>
        <begin position="1"/>
        <end position="12"/>
    </location>
</feature>
<feature type="compositionally biased region" description="Low complexity" evidence="1">
    <location>
        <begin position="203"/>
        <end position="216"/>
    </location>
</feature>
<feature type="compositionally biased region" description="Low complexity" evidence="1">
    <location>
        <begin position="268"/>
        <end position="291"/>
    </location>
</feature>
<feature type="region of interest" description="Disordered" evidence="1">
    <location>
        <begin position="248"/>
        <end position="291"/>
    </location>
</feature>
<feature type="region of interest" description="Disordered" evidence="1">
    <location>
        <begin position="1"/>
        <end position="23"/>
    </location>
</feature>
<keyword evidence="2" id="KW-0812">Transmembrane</keyword>
<accession>A0A0M3G8P9</accession>